<dbReference type="Proteomes" id="UP000002059">
    <property type="component" value="Partially assembled WGS sequence"/>
</dbReference>
<feature type="region of interest" description="Disordered" evidence="1">
    <location>
        <begin position="151"/>
        <end position="173"/>
    </location>
</feature>
<reference evidence="2 3" key="1">
    <citation type="journal article" date="2011" name="PLoS Genet.">
        <title>Comparative genomic analysis of human fungal pathogens causing paracoccidioidomycosis.</title>
        <authorList>
            <person name="Desjardins C.A."/>
            <person name="Champion M.D."/>
            <person name="Holder J.W."/>
            <person name="Muszewska A."/>
            <person name="Goldberg J."/>
            <person name="Bailao A.M."/>
            <person name="Brigido M.M."/>
            <person name="Ferreira M.E."/>
            <person name="Garcia A.M."/>
            <person name="Grynberg M."/>
            <person name="Gujja S."/>
            <person name="Heiman D.I."/>
            <person name="Henn M.R."/>
            <person name="Kodira C.D."/>
            <person name="Leon-Narvaez H."/>
            <person name="Longo L.V."/>
            <person name="Ma L.J."/>
            <person name="Malavazi I."/>
            <person name="Matsuo A.L."/>
            <person name="Morais F.V."/>
            <person name="Pereira M."/>
            <person name="Rodriguez-Brito S."/>
            <person name="Sakthikumar S."/>
            <person name="Salem-Izacc S.M."/>
            <person name="Sykes S.M."/>
            <person name="Teixeira M.M."/>
            <person name="Vallejo M.C."/>
            <person name="Walter M.E."/>
            <person name="Yandava C."/>
            <person name="Young S."/>
            <person name="Zeng Q."/>
            <person name="Zucker J."/>
            <person name="Felipe M.S."/>
            <person name="Goldman G.H."/>
            <person name="Haas B.J."/>
            <person name="McEwen J.G."/>
            <person name="Nino-Vega G."/>
            <person name="Puccia R."/>
            <person name="San-Blas G."/>
            <person name="Soares C.M."/>
            <person name="Birren B.W."/>
            <person name="Cuomo C.A."/>
        </authorList>
    </citation>
    <scope>NUCLEOTIDE SEQUENCE [LARGE SCALE GENOMIC DNA]</scope>
    <source>
        <strain evidence="3">ATCC MYA-826 / Pb01</strain>
    </source>
</reference>
<accession>C1H7P1</accession>
<proteinExistence type="predicted"/>
<evidence type="ECO:0000313" key="3">
    <source>
        <dbReference type="Proteomes" id="UP000002059"/>
    </source>
</evidence>
<dbReference type="VEuPathDB" id="FungiDB:PAAG_06782"/>
<dbReference type="EMBL" id="KN294011">
    <property type="protein sequence ID" value="EEH36364.2"/>
    <property type="molecule type" value="Genomic_DNA"/>
</dbReference>
<keyword evidence="3" id="KW-1185">Reference proteome</keyword>
<sequence length="173" mass="19804">MFSALEKRRWISKRDLNHERQPDIAHFETYMLDTVAKHDRITTSPPISFLTREFLMKQPWFPLPRGHSRIRDILAQCQFCETPERYWSWQKSVDTRTALGAVPFANKLGTIKLTNYIGEGCDSEWDGPEGTIQNKRSQHLWSPVVESEKESLGRSGSCFGSSPTPPAGVLESH</sequence>
<dbReference type="RefSeq" id="XP_015700440.1">
    <property type="nucleotide sequence ID" value="XM_015846005.1"/>
</dbReference>
<evidence type="ECO:0000256" key="1">
    <source>
        <dbReference type="SAM" id="MobiDB-lite"/>
    </source>
</evidence>
<organism evidence="2 3">
    <name type="scientific">Paracoccidioides lutzii (strain ATCC MYA-826 / Pb01)</name>
    <name type="common">Paracoccidioides brasiliensis</name>
    <dbReference type="NCBI Taxonomy" id="502779"/>
    <lineage>
        <taxon>Eukaryota</taxon>
        <taxon>Fungi</taxon>
        <taxon>Dikarya</taxon>
        <taxon>Ascomycota</taxon>
        <taxon>Pezizomycotina</taxon>
        <taxon>Eurotiomycetes</taxon>
        <taxon>Eurotiomycetidae</taxon>
        <taxon>Onygenales</taxon>
        <taxon>Ajellomycetaceae</taxon>
        <taxon>Paracoccidioides</taxon>
    </lineage>
</organism>
<dbReference type="GeneID" id="9094488"/>
<protein>
    <submittedName>
        <fullName evidence="2">Uncharacterized protein</fullName>
    </submittedName>
</protein>
<gene>
    <name evidence="2" type="ORF">PAAG_06782</name>
</gene>
<dbReference type="AlphaFoldDB" id="C1H7P1"/>
<dbReference type="KEGG" id="pbl:PAAG_06782"/>
<dbReference type="HOGENOM" id="CLU_1548075_0_0_1"/>
<evidence type="ECO:0000313" key="2">
    <source>
        <dbReference type="EMBL" id="EEH36364.2"/>
    </source>
</evidence>
<name>C1H7P1_PARBA</name>